<protein>
    <submittedName>
        <fullName evidence="2">Uncharacterized protein</fullName>
    </submittedName>
</protein>
<name>A0A4Y5SKB2_9EURY</name>
<dbReference type="RefSeq" id="WP_139679979.1">
    <property type="nucleotide sequence ID" value="NZ_CP040846.1"/>
</dbReference>
<dbReference type="GeneID" id="40473861"/>
<dbReference type="OrthoDB" id="102303at2157"/>
<gene>
    <name evidence="2" type="ORF">FH039_01715</name>
</gene>
<proteinExistence type="predicted"/>
<feature type="transmembrane region" description="Helical" evidence="1">
    <location>
        <begin position="60"/>
        <end position="80"/>
    </location>
</feature>
<keyword evidence="3" id="KW-1185">Reference proteome</keyword>
<keyword evidence="1" id="KW-0472">Membrane</keyword>
<feature type="transmembrane region" description="Helical" evidence="1">
    <location>
        <begin position="137"/>
        <end position="153"/>
    </location>
</feature>
<reference evidence="2 3" key="1">
    <citation type="submission" date="2019-06" db="EMBL/GenBank/DDBJ databases">
        <title>Thermococcus indicus sp. nov., a Fe(III)-reducing hyperthermophilic archaeon isolated from the Onnuri vent field of the Central Indian Ocean ridge.</title>
        <authorList>
            <person name="Lim J.K."/>
            <person name="Kim Y.J."/>
            <person name="Kwon K.K."/>
        </authorList>
    </citation>
    <scope>NUCLEOTIDE SEQUENCE [LARGE SCALE GENOMIC DNA]</scope>
    <source>
        <strain evidence="2 3">IOH1</strain>
    </source>
</reference>
<organism evidence="2 3">
    <name type="scientific">Thermococcus indicus</name>
    <dbReference type="NCBI Taxonomy" id="2586643"/>
    <lineage>
        <taxon>Archaea</taxon>
        <taxon>Methanobacteriati</taxon>
        <taxon>Methanobacteriota</taxon>
        <taxon>Thermococci</taxon>
        <taxon>Thermococcales</taxon>
        <taxon>Thermococcaceae</taxon>
        <taxon>Thermococcus</taxon>
    </lineage>
</organism>
<accession>A0A4Y5SKB2</accession>
<feature type="transmembrane region" description="Helical" evidence="1">
    <location>
        <begin position="37"/>
        <end position="53"/>
    </location>
</feature>
<sequence>MMWLFVALLGGLALGARSVLLLPLAYLASWKRRDWGLAVYFLFGVLALNEVRIGDVLSYAAVKAVFFLILPSFMALREMMSWTSLPSLPKDYREIRLENAVPAVLVLLGMVYWPLFLAGVPLLLFSGGDMKDLMPSIPLLVVVTLPLLALAALRVLRNELYTPETQVALLAAFSIFALLWRWRERKRVDFRLYGDSM</sequence>
<evidence type="ECO:0000256" key="1">
    <source>
        <dbReference type="SAM" id="Phobius"/>
    </source>
</evidence>
<evidence type="ECO:0000313" key="2">
    <source>
        <dbReference type="EMBL" id="QDA30589.1"/>
    </source>
</evidence>
<keyword evidence="1" id="KW-1133">Transmembrane helix</keyword>
<dbReference type="KEGG" id="tic:FH039_01715"/>
<feature type="transmembrane region" description="Helical" evidence="1">
    <location>
        <begin position="100"/>
        <end position="125"/>
    </location>
</feature>
<evidence type="ECO:0000313" key="3">
    <source>
        <dbReference type="Proteomes" id="UP000306007"/>
    </source>
</evidence>
<keyword evidence="1" id="KW-0812">Transmembrane</keyword>
<feature type="transmembrane region" description="Helical" evidence="1">
    <location>
        <begin position="165"/>
        <end position="182"/>
    </location>
</feature>
<dbReference type="AlphaFoldDB" id="A0A4Y5SKB2"/>
<dbReference type="Proteomes" id="UP000306007">
    <property type="component" value="Chromosome"/>
</dbReference>
<dbReference type="EMBL" id="CP040846">
    <property type="protein sequence ID" value="QDA30589.1"/>
    <property type="molecule type" value="Genomic_DNA"/>
</dbReference>